<organism evidence="1 2">
    <name type="scientific">Candidatus Paralactobacillus gallistercoris</name>
    <dbReference type="NCBI Taxonomy" id="2838724"/>
    <lineage>
        <taxon>Bacteria</taxon>
        <taxon>Bacillati</taxon>
        <taxon>Bacillota</taxon>
        <taxon>Bacilli</taxon>
        <taxon>Lactobacillales</taxon>
        <taxon>Lactobacillaceae</taxon>
        <taxon>Lactobacillus</taxon>
    </lineage>
</organism>
<comment type="caution">
    <text evidence="1">The sequence shown here is derived from an EMBL/GenBank/DDBJ whole genome shotgun (WGS) entry which is preliminary data.</text>
</comment>
<reference evidence="1" key="1">
    <citation type="journal article" date="2021" name="PeerJ">
        <title>Extensive microbial diversity within the chicken gut microbiome revealed by metagenomics and culture.</title>
        <authorList>
            <person name="Gilroy R."/>
            <person name="Ravi A."/>
            <person name="Getino M."/>
            <person name="Pursley I."/>
            <person name="Horton D.L."/>
            <person name="Alikhan N.F."/>
            <person name="Baker D."/>
            <person name="Gharbi K."/>
            <person name="Hall N."/>
            <person name="Watson M."/>
            <person name="Adriaenssens E.M."/>
            <person name="Foster-Nyarko E."/>
            <person name="Jarju S."/>
            <person name="Secka A."/>
            <person name="Antonio M."/>
            <person name="Oren A."/>
            <person name="Chaudhuri R.R."/>
            <person name="La Ragione R."/>
            <person name="Hildebrand F."/>
            <person name="Pallen M.J."/>
        </authorList>
    </citation>
    <scope>NUCLEOTIDE SEQUENCE</scope>
    <source>
        <strain evidence="1">F6-6636</strain>
    </source>
</reference>
<accession>A0A948TK85</accession>
<gene>
    <name evidence="1" type="ORF">H9901_04865</name>
</gene>
<protein>
    <submittedName>
        <fullName evidence="1">Uncharacterized protein</fullName>
    </submittedName>
</protein>
<sequence length="209" mass="24299">MSFVKKVAQSILNFEQYSKPISKKKYFLNNSKNQKTLLIVLAGYKTELWDNVFGRLEKYSPDNIDICLVSSGVYKEHLNDLAKKNKWSYLSIKRNNINLAQNTAISLFPHAQNIMKMDEDIFVTENTIQNLIDDFEKIKKESRYDVGTISPLINLNGYSYLRLLELFDKVDVYEKLFGRAKFGGKDKPIENSVEVARFMWGVRQLSAKY</sequence>
<dbReference type="Proteomes" id="UP000777303">
    <property type="component" value="Unassembled WGS sequence"/>
</dbReference>
<evidence type="ECO:0000313" key="2">
    <source>
        <dbReference type="Proteomes" id="UP000777303"/>
    </source>
</evidence>
<proteinExistence type="predicted"/>
<reference evidence="1" key="2">
    <citation type="submission" date="2021-04" db="EMBL/GenBank/DDBJ databases">
        <authorList>
            <person name="Gilroy R."/>
        </authorList>
    </citation>
    <scope>NUCLEOTIDE SEQUENCE</scope>
    <source>
        <strain evidence="1">F6-6636</strain>
    </source>
</reference>
<name>A0A948TK85_9LACO</name>
<dbReference type="AlphaFoldDB" id="A0A948TK85"/>
<dbReference type="EMBL" id="JAHLFS010000058">
    <property type="protein sequence ID" value="MBU3852011.1"/>
    <property type="molecule type" value="Genomic_DNA"/>
</dbReference>
<evidence type="ECO:0000313" key="1">
    <source>
        <dbReference type="EMBL" id="MBU3852011.1"/>
    </source>
</evidence>